<gene>
    <name evidence="2" type="ORF">RhiirA4_432545</name>
</gene>
<dbReference type="Proteomes" id="UP000234323">
    <property type="component" value="Unassembled WGS sequence"/>
</dbReference>
<comment type="caution">
    <text evidence="2">The sequence shown here is derived from an EMBL/GenBank/DDBJ whole genome shotgun (WGS) entry which is preliminary data.</text>
</comment>
<dbReference type="VEuPathDB" id="FungiDB:RhiirA1_478222"/>
<evidence type="ECO:0000256" key="1">
    <source>
        <dbReference type="SAM" id="MobiDB-lite"/>
    </source>
</evidence>
<evidence type="ECO:0000313" key="3">
    <source>
        <dbReference type="Proteomes" id="UP000234323"/>
    </source>
</evidence>
<dbReference type="EMBL" id="LLXI01007161">
    <property type="protein sequence ID" value="PKY62458.1"/>
    <property type="molecule type" value="Genomic_DNA"/>
</dbReference>
<feature type="region of interest" description="Disordered" evidence="1">
    <location>
        <begin position="1"/>
        <end position="21"/>
    </location>
</feature>
<accession>A0A2I1HUA6</accession>
<sequence length="127" mass="14658">MDHVIWSQTPNNTNAGESAHANVNRDGRNLSLLAGIVSLIILEKRRKGSRQPSNMAKKRKNNCHNKENITEIIDLDDLDKNQHIEQRQKVNNLEYDLLNIQKQRNNEIEREIALIEKRNQLLGIKGT</sequence>
<dbReference type="VEuPathDB" id="FungiDB:FUN_009267"/>
<evidence type="ECO:0000313" key="2">
    <source>
        <dbReference type="EMBL" id="PKY62458.1"/>
    </source>
</evidence>
<feature type="compositionally biased region" description="Polar residues" evidence="1">
    <location>
        <begin position="1"/>
        <end position="16"/>
    </location>
</feature>
<name>A0A2I1HUA6_9GLOM</name>
<dbReference type="AlphaFoldDB" id="A0A2I1HUA6"/>
<proteinExistence type="predicted"/>
<protein>
    <submittedName>
        <fullName evidence="2">Uncharacterized protein</fullName>
    </submittedName>
</protein>
<keyword evidence="3" id="KW-1185">Reference proteome</keyword>
<organism evidence="2 3">
    <name type="scientific">Rhizophagus irregularis</name>
    <dbReference type="NCBI Taxonomy" id="588596"/>
    <lineage>
        <taxon>Eukaryota</taxon>
        <taxon>Fungi</taxon>
        <taxon>Fungi incertae sedis</taxon>
        <taxon>Mucoromycota</taxon>
        <taxon>Glomeromycotina</taxon>
        <taxon>Glomeromycetes</taxon>
        <taxon>Glomerales</taxon>
        <taxon>Glomeraceae</taxon>
        <taxon>Rhizophagus</taxon>
    </lineage>
</organism>
<feature type="region of interest" description="Disordered" evidence="1">
    <location>
        <begin position="46"/>
        <end position="65"/>
    </location>
</feature>
<dbReference type="VEuPathDB" id="FungiDB:RhiirFUN_008898"/>
<reference evidence="2 3" key="1">
    <citation type="submission" date="2015-10" db="EMBL/GenBank/DDBJ databases">
        <title>Genome analyses suggest a sexual origin of heterokaryosis in a supposedly ancient asexual fungus.</title>
        <authorList>
            <person name="Ropars J."/>
            <person name="Sedzielewska K."/>
            <person name="Noel J."/>
            <person name="Charron P."/>
            <person name="Farinelli L."/>
            <person name="Marton T."/>
            <person name="Kruger M."/>
            <person name="Pelin A."/>
            <person name="Brachmann A."/>
            <person name="Corradi N."/>
        </authorList>
    </citation>
    <scope>NUCLEOTIDE SEQUENCE [LARGE SCALE GENOMIC DNA]</scope>
    <source>
        <strain evidence="2 3">A4</strain>
    </source>
</reference>